<dbReference type="SMART" id="SM00471">
    <property type="entry name" value="HDc"/>
    <property type="match status" value="1"/>
</dbReference>
<dbReference type="InterPro" id="IPR003607">
    <property type="entry name" value="HD/PDEase_dom"/>
</dbReference>
<keyword evidence="3" id="KW-1185">Reference proteome</keyword>
<evidence type="ECO:0000313" key="2">
    <source>
        <dbReference type="EMBL" id="MBC8571114.1"/>
    </source>
</evidence>
<comment type="caution">
    <text evidence="2">The sequence shown here is derived from an EMBL/GenBank/DDBJ whole genome shotgun (WGS) entry which is preliminary data.</text>
</comment>
<reference evidence="2" key="1">
    <citation type="submission" date="2020-08" db="EMBL/GenBank/DDBJ databases">
        <title>Genome public.</title>
        <authorList>
            <person name="Liu C."/>
            <person name="Sun Q."/>
        </authorList>
    </citation>
    <scope>NUCLEOTIDE SEQUENCE</scope>
    <source>
        <strain evidence="2">NSJ-54</strain>
    </source>
</reference>
<name>A0A926EER7_9FIRM</name>
<dbReference type="SUPFAM" id="SSF109604">
    <property type="entry name" value="HD-domain/PDEase-like"/>
    <property type="match status" value="1"/>
</dbReference>
<proteinExistence type="predicted"/>
<dbReference type="AlphaFoldDB" id="A0A926EER7"/>
<dbReference type="InterPro" id="IPR006674">
    <property type="entry name" value="HD_domain"/>
</dbReference>
<accession>A0A926EER7</accession>
<sequence length="194" mass="21521">MPQTLTREDAFALLNEYTKTEHLITHALSVEGVMRHFAALQNEDAEKWGVVGLLHDLDYDQFPGEHCIKVQEILRERGIGEEIIHAVASHGYGLCCDVKPEAFMEKVLYTVDELTGLITACALLRPSKSVLDMEVKSVKKKMKTKGFAAGVNREVIQQGAEMMGWELGDVIAETIQGMRRVAPAIGLQGNLPME</sequence>
<organism evidence="2 3">
    <name type="scientific">Zongyangia hominis</name>
    <dbReference type="NCBI Taxonomy" id="2763677"/>
    <lineage>
        <taxon>Bacteria</taxon>
        <taxon>Bacillati</taxon>
        <taxon>Bacillota</taxon>
        <taxon>Clostridia</taxon>
        <taxon>Eubacteriales</taxon>
        <taxon>Oscillospiraceae</taxon>
        <taxon>Zongyangia</taxon>
    </lineage>
</organism>
<gene>
    <name evidence="2" type="ORF">H8709_09790</name>
</gene>
<dbReference type="Pfam" id="PF01966">
    <property type="entry name" value="HD"/>
    <property type="match status" value="1"/>
</dbReference>
<feature type="domain" description="HD/PDEase" evidence="1">
    <location>
        <begin position="19"/>
        <end position="126"/>
    </location>
</feature>
<dbReference type="Gene3D" id="1.10.3210.10">
    <property type="entry name" value="Hypothetical protein af1432"/>
    <property type="match status" value="1"/>
</dbReference>
<dbReference type="CDD" id="cd00077">
    <property type="entry name" value="HDc"/>
    <property type="match status" value="1"/>
</dbReference>
<evidence type="ECO:0000259" key="1">
    <source>
        <dbReference type="SMART" id="SM00471"/>
    </source>
</evidence>
<dbReference type="Proteomes" id="UP000660861">
    <property type="component" value="Unassembled WGS sequence"/>
</dbReference>
<dbReference type="PANTHER" id="PTHR38659">
    <property type="entry name" value="METAL-DEPENDENT PHOSPHOHYDROLASE"/>
    <property type="match status" value="1"/>
</dbReference>
<protein>
    <submittedName>
        <fullName evidence="2">HD domain-containing protein</fullName>
    </submittedName>
</protein>
<evidence type="ECO:0000313" key="3">
    <source>
        <dbReference type="Proteomes" id="UP000660861"/>
    </source>
</evidence>
<dbReference type="EMBL" id="JACRTC010000007">
    <property type="protein sequence ID" value="MBC8571114.1"/>
    <property type="molecule type" value="Genomic_DNA"/>
</dbReference>
<dbReference type="PANTHER" id="PTHR38659:SF2">
    <property type="entry name" value="HDIG DOMAIN PROTEIN"/>
    <property type="match status" value="1"/>
</dbReference>